<feature type="domain" description="Polysaccharide export protein N-terminal" evidence="17">
    <location>
        <begin position="174"/>
        <end position="245"/>
    </location>
</feature>
<evidence type="ECO:0000256" key="2">
    <source>
        <dbReference type="ARBA" id="ARBA00009450"/>
    </source>
</evidence>
<sequence length="897" mass="97173">MARAQNFNPTRFFMQSGLCTVWVLAGLAVCVPTAQAQDFLPLQIAPWSKDTRNIARVTQARTDMQAGAPQTQPSSPSHSARKPGALTPLTPQDYEPLLADLLARDERLARMVGQHISPLSSVEESYAARVADPLEQFGYDLFENFNTPYTPTPNGPADDEHAPAPHAALPAGAVQDNFVLSTGDRLNITFRGQRRDQGIYTITTDGLLILDDLPPVSAAGRTIGQLREALAASADSLYNTDIYVSLESVRQVNILVVGNVRKPGRQTLTVFHTALDALMQAGGIDKNGSLRQIKLVRDGRTTMVDLYGLLIHGSSGMDLALRDGDRLIVPPLGPTIAVAGGVKRPGIYEILPSLKGMKHAPEKSSEFLSMQEALDMAGGLISPGNNRFMKLGLHRNGQETVETITDPFTPALNDGSILMVARADDKRAGLVELVGHTRQPGLHPLSSSKTLAALLDDRAIFGADIYPLIGVIERWDDERMARTFLDFPPILVAQGQYDQELKDGDIVHLFSRSQMMALQKQKFNPAAIEPAAGSADETDMDPEDTVTGDPALSAFLAERTISVRGAVRDSGVWPVATGTTLDSVLAVAGGLSLEANTSNIEVTRTHDASIPDTESSIPFRTAVNMNDTDPKTVAINPGDTVRVKQKFRKAEGQSVTIIGEVHNPGKYDLVPGDTLRDLFARAGGITDQAYPDGAIFSRESERKAEEERFRAAAREMERALATAMHKEKDAPDMTQIAMVQDLAAELRNVEAVGRITVEADPTVLEVQPELDILLEAGDRIYVPRRPLTVRVEGEVLSPAALQFRNGKSPRDYIAEAGGPSHFADQDRAFVLYPDGSAQPLFISAWNHKASMIPPGSTIVVPCDPKPFDFIESAKDVSQILSNLAVTGIFLSDIRDDD</sequence>
<feature type="domain" description="Soluble ligand binding" evidence="19">
    <location>
        <begin position="561"/>
        <end position="607"/>
    </location>
</feature>
<evidence type="ECO:0000256" key="6">
    <source>
        <dbReference type="ARBA" id="ARBA00022692"/>
    </source>
</evidence>
<evidence type="ECO:0000256" key="4">
    <source>
        <dbReference type="ARBA" id="ARBA00022452"/>
    </source>
</evidence>
<dbReference type="InterPro" id="IPR049712">
    <property type="entry name" value="Poly_export"/>
</dbReference>
<reference evidence="21 22" key="1">
    <citation type="journal article" date="2013" name="ISME J.">
        <title>By their genes ye shall know them: genomic signatures of predatory bacteria.</title>
        <authorList>
            <person name="Pasternak Z."/>
            <person name="Pietrokovski S."/>
            <person name="Rotem O."/>
            <person name="Gophna U."/>
            <person name="Lurie-Weinberger M.N."/>
            <person name="Jurkevitch E."/>
        </authorList>
    </citation>
    <scope>NUCLEOTIDE SEQUENCE [LARGE SCALE GENOMIC DNA]</scope>
    <source>
        <strain evidence="21">EPB</strain>
    </source>
</reference>
<dbReference type="KEGG" id="man:A11S_432"/>
<keyword evidence="8" id="KW-0625">Polysaccharide transport</keyword>
<dbReference type="Gene3D" id="3.10.560.10">
    <property type="entry name" value="Outer membrane lipoprotein wza domain like"/>
    <property type="match status" value="4"/>
</dbReference>
<dbReference type="Pfam" id="PF06251">
    <property type="entry name" value="Caps_syn_GfcC_C"/>
    <property type="match status" value="1"/>
</dbReference>
<evidence type="ECO:0000259" key="20">
    <source>
        <dbReference type="Pfam" id="PF22461"/>
    </source>
</evidence>
<dbReference type="InterPro" id="IPR010425">
    <property type="entry name" value="Caps_synth_GfcC-like_C"/>
</dbReference>
<evidence type="ECO:0000256" key="12">
    <source>
        <dbReference type="ARBA" id="ARBA00023139"/>
    </source>
</evidence>
<keyword evidence="7 16" id="KW-0732">Signal</keyword>
<proteinExistence type="inferred from homology"/>
<dbReference type="GO" id="GO:0015159">
    <property type="term" value="F:polysaccharide transmembrane transporter activity"/>
    <property type="evidence" value="ECO:0007669"/>
    <property type="project" value="InterPro"/>
</dbReference>
<dbReference type="PANTHER" id="PTHR33619:SF3">
    <property type="entry name" value="POLYSACCHARIDE EXPORT PROTEIN GFCE-RELATED"/>
    <property type="match status" value="1"/>
</dbReference>
<feature type="domain" description="SLBB" evidence="20">
    <location>
        <begin position="254"/>
        <end position="329"/>
    </location>
</feature>
<keyword evidence="14" id="KW-0449">Lipoprotein</keyword>
<dbReference type="AlphaFoldDB" id="M4VFJ8"/>
<dbReference type="HOGENOM" id="CLU_011447_0_1_5"/>
<feature type="compositionally biased region" description="Polar residues" evidence="15">
    <location>
        <begin position="68"/>
        <end position="78"/>
    </location>
</feature>
<protein>
    <submittedName>
        <fullName evidence="21">Capsular polysaccharide export system periplasmic protein KpsD</fullName>
    </submittedName>
</protein>
<keyword evidence="3" id="KW-0813">Transport</keyword>
<dbReference type="InterPro" id="IPR054765">
    <property type="entry name" value="SLBB_dom"/>
</dbReference>
<organism evidence="21 22">
    <name type="scientific">Micavibrio aeruginosavorus EPB</name>
    <dbReference type="NCBI Taxonomy" id="349215"/>
    <lineage>
        <taxon>Bacteria</taxon>
        <taxon>Pseudomonadati</taxon>
        <taxon>Bdellovibrionota</taxon>
        <taxon>Bdellovibrionia</taxon>
        <taxon>Bdellovibrionales</taxon>
        <taxon>Pseudobdellovibrionaceae</taxon>
        <taxon>Micavibrio</taxon>
    </lineage>
</organism>
<gene>
    <name evidence="21" type="ORF">A11S_432</name>
</gene>
<dbReference type="Pfam" id="PF10531">
    <property type="entry name" value="SLBB"/>
    <property type="match status" value="2"/>
</dbReference>
<dbReference type="STRING" id="349215.A11S_432"/>
<evidence type="ECO:0000313" key="22">
    <source>
        <dbReference type="Proteomes" id="UP000011932"/>
    </source>
</evidence>
<evidence type="ECO:0000256" key="3">
    <source>
        <dbReference type="ARBA" id="ARBA00022448"/>
    </source>
</evidence>
<comment type="subcellular location">
    <subcellularLocation>
        <location evidence="1">Cell outer membrane</location>
        <topology evidence="1">Multi-pass membrane protein</topology>
    </subcellularLocation>
</comment>
<evidence type="ECO:0000256" key="10">
    <source>
        <dbReference type="ARBA" id="ARBA00023114"/>
    </source>
</evidence>
<dbReference type="Pfam" id="PF22461">
    <property type="entry name" value="SLBB_2"/>
    <property type="match status" value="1"/>
</dbReference>
<evidence type="ECO:0000256" key="14">
    <source>
        <dbReference type="ARBA" id="ARBA00023288"/>
    </source>
</evidence>
<dbReference type="EMBL" id="CP003538">
    <property type="protein sequence ID" value="AGH97265.1"/>
    <property type="molecule type" value="Genomic_DNA"/>
</dbReference>
<dbReference type="GO" id="GO:0015288">
    <property type="term" value="F:porin activity"/>
    <property type="evidence" value="ECO:0007669"/>
    <property type="project" value="UniProtKB-KW"/>
</dbReference>
<dbReference type="Pfam" id="PF02563">
    <property type="entry name" value="Poly_export"/>
    <property type="match status" value="1"/>
</dbReference>
<keyword evidence="9" id="KW-0406">Ion transport</keyword>
<keyword evidence="5" id="KW-0762">Sugar transport</keyword>
<comment type="similarity">
    <text evidence="2">Belongs to the BexD/CtrA/VexA family.</text>
</comment>
<dbReference type="GO" id="GO:0009279">
    <property type="term" value="C:cell outer membrane"/>
    <property type="evidence" value="ECO:0007669"/>
    <property type="project" value="UniProtKB-SubCell"/>
</dbReference>
<dbReference type="InterPro" id="IPR003715">
    <property type="entry name" value="Poly_export_N"/>
</dbReference>
<evidence type="ECO:0000259" key="19">
    <source>
        <dbReference type="Pfam" id="PF10531"/>
    </source>
</evidence>
<keyword evidence="12" id="KW-0564">Palmitate</keyword>
<evidence type="ECO:0000256" key="13">
    <source>
        <dbReference type="ARBA" id="ARBA00023237"/>
    </source>
</evidence>
<evidence type="ECO:0000259" key="17">
    <source>
        <dbReference type="Pfam" id="PF02563"/>
    </source>
</evidence>
<evidence type="ECO:0000256" key="11">
    <source>
        <dbReference type="ARBA" id="ARBA00023136"/>
    </source>
</evidence>
<evidence type="ECO:0000313" key="21">
    <source>
        <dbReference type="EMBL" id="AGH97265.1"/>
    </source>
</evidence>
<evidence type="ECO:0000256" key="16">
    <source>
        <dbReference type="SAM" id="SignalP"/>
    </source>
</evidence>
<evidence type="ECO:0000256" key="7">
    <source>
        <dbReference type="ARBA" id="ARBA00022729"/>
    </source>
</evidence>
<dbReference type="Proteomes" id="UP000011932">
    <property type="component" value="Chromosome"/>
</dbReference>
<feature type="domain" description="Capsule biosynthesis GfcC-like C-terminal" evidence="18">
    <location>
        <begin position="800"/>
        <end position="865"/>
    </location>
</feature>
<accession>M4VFJ8</accession>
<dbReference type="PANTHER" id="PTHR33619">
    <property type="entry name" value="POLYSACCHARIDE EXPORT PROTEIN GFCE-RELATED"/>
    <property type="match status" value="1"/>
</dbReference>
<evidence type="ECO:0000256" key="5">
    <source>
        <dbReference type="ARBA" id="ARBA00022597"/>
    </source>
</evidence>
<feature type="region of interest" description="Disordered" evidence="15">
    <location>
        <begin position="63"/>
        <end position="92"/>
    </location>
</feature>
<dbReference type="GO" id="GO:0046930">
    <property type="term" value="C:pore complex"/>
    <property type="evidence" value="ECO:0007669"/>
    <property type="project" value="UniProtKB-KW"/>
</dbReference>
<keyword evidence="6" id="KW-0812">Transmembrane</keyword>
<feature type="signal peptide" evidence="16">
    <location>
        <begin position="1"/>
        <end position="36"/>
    </location>
</feature>
<keyword evidence="4" id="KW-1134">Transmembrane beta strand</keyword>
<evidence type="ECO:0000256" key="15">
    <source>
        <dbReference type="SAM" id="MobiDB-lite"/>
    </source>
</evidence>
<keyword evidence="11" id="KW-0472">Membrane</keyword>
<dbReference type="InterPro" id="IPR019554">
    <property type="entry name" value="Soluble_ligand-bd"/>
</dbReference>
<evidence type="ECO:0000256" key="1">
    <source>
        <dbReference type="ARBA" id="ARBA00004571"/>
    </source>
</evidence>
<feature type="chain" id="PRO_5004060266" evidence="16">
    <location>
        <begin position="37"/>
        <end position="897"/>
    </location>
</feature>
<dbReference type="GO" id="GO:0006811">
    <property type="term" value="P:monoatomic ion transport"/>
    <property type="evidence" value="ECO:0007669"/>
    <property type="project" value="UniProtKB-KW"/>
</dbReference>
<evidence type="ECO:0000259" key="18">
    <source>
        <dbReference type="Pfam" id="PF06251"/>
    </source>
</evidence>
<keyword evidence="10" id="KW-0626">Porin</keyword>
<name>M4VFJ8_9BACT</name>
<keyword evidence="13" id="KW-0998">Cell outer membrane</keyword>
<feature type="domain" description="Soluble ligand binding" evidence="19">
    <location>
        <begin position="655"/>
        <end position="692"/>
    </location>
</feature>
<evidence type="ECO:0000256" key="8">
    <source>
        <dbReference type="ARBA" id="ARBA00023047"/>
    </source>
</evidence>
<evidence type="ECO:0000256" key="9">
    <source>
        <dbReference type="ARBA" id="ARBA00023065"/>
    </source>
</evidence>